<keyword evidence="9" id="KW-0752">Steroid biosynthesis</keyword>
<evidence type="ECO:0000256" key="2">
    <source>
        <dbReference type="ARBA" id="ARBA00005055"/>
    </source>
</evidence>
<evidence type="ECO:0000259" key="20">
    <source>
        <dbReference type="Pfam" id="PF18376"/>
    </source>
</evidence>
<dbReference type="NCBIfam" id="TIGR01240">
    <property type="entry name" value="mevDPdecarb"/>
    <property type="match status" value="1"/>
</dbReference>
<evidence type="ECO:0000256" key="3">
    <source>
        <dbReference type="ARBA" id="ARBA00008831"/>
    </source>
</evidence>
<comment type="similarity">
    <text evidence="3">Belongs to the diphosphomevalonate decarboxylase family.</text>
</comment>
<sequence>MAENQVYRASTTAPVNIAVVKYWGKRDAKLNLPTNSSLSVTLAQSDLRTLTTASTSASYPEGDSLILNGEPSDITGARTQACFRELRARRAALEASDSSLPKLAALPLRVVSENNFPTAAGLASSAAGFAALVRAIADLYQLPDTPDQLSLVARQGSGSACRSLFGGYVAWRMGSAADGSDSKADLVAEASHWPDMRALILVVSAAKKGVSSSSGMQQTVATSGLFQQRIQTVVPANMDLMEQAIRDRDFAKFAEVTMRDSNSFHSTCADTYPPIFYMNDVSRAAIRAVEAINAAAGRTVAAYTFDAGPNAVIYYQEADEATVVGAFTAVLDGVGGFKERAQGLKSEAKLDEVLAGILKGGVSRVIMTGVGEGPIKSDEYLVGEDGEPVKSDNMPALTTAATEAERPLLANEERDAPAAAADYGTSAPAAERSTFTRNLGAVEAFGIVVSIVIGSGVFTSPGAIDTNVPSPGAALVTWLLGGVLAWTGATTLAELGTAIPGEGGIQPYLQYIFGDVFGFLAAWTWIVAVMPATLAILSIVFVESVYSSAGVTDGASRIEHKLLSILVLLVMSGANMISTKASTRLNNFFVVTKFLSIFVVVVAGLVVVILQVANRERKDVGGWDWFDRPWFEHRVTVNPDGSRTDWDAIGSWELLGHYSAALYGALWAYSGWDKAIYVSAELKSPAKQLPLAINSAIPTIIISFLAANAAYYILLPWAVVSTTDSVAVTSLTRLLGRGFGIAAAALICLVVAGSLLGNSFVASRMAVAAANKSWFPRLFTYVGRVGLKPSNSTEPATSDAPINAIILSAILAAVYILLGNFRALLTFNGLGEYTFFFLTVLGAIILRWREPGLERPYKPFVVVPIIFALSDSMAAKANLQDDRSPSGKEPQDSDRGRFLKTTENLLHYDAQVTSYRTIGTILEPLRQLVSLIQTAGTNATTDPSQFSPANAAHRVETLARGTPQFLRDAFLPVDYPDSVSPDYIKYQMYDSFQAFFSTITGMLANRAILEGLGVGDASGSVNHALLLTCLKDGVSRLATITFAYRFGSVIEANAKKYRFLADLFNDTAFFLELANPFFAGWAKILILVSAESLRALCGIAAGASKAALSTHFARRNNLAELNTKEASQETAIGLIGLLAGTAIIHYVQNRGAVFFLTIILVFIHLGMNYLGVCALQLDTVNRQRATIVMQHYLRTQEVLTPAEASKKENIIFWRPHIADEHNKTVAYVRFDNNPKVSFNALPTSPKDAFRIHINRHARCPDVRIFVWNQHADHMTSFHAWYLALRFALCSQADEDKILHEEKEPEALFERMRAVGWRFPEQGLETVDLKWEPFSVVAEEKRKDL</sequence>
<dbReference type="GO" id="GO:0016020">
    <property type="term" value="C:membrane"/>
    <property type="evidence" value="ECO:0007669"/>
    <property type="project" value="UniProtKB-SubCell"/>
</dbReference>
<feature type="transmembrane region" description="Helical" evidence="18">
    <location>
        <begin position="562"/>
        <end position="582"/>
    </location>
</feature>
<dbReference type="GO" id="GO:0005524">
    <property type="term" value="F:ATP binding"/>
    <property type="evidence" value="ECO:0007669"/>
    <property type="project" value="UniProtKB-KW"/>
</dbReference>
<dbReference type="Pfam" id="PF04884">
    <property type="entry name" value="UVB_sens_prot"/>
    <property type="match status" value="1"/>
</dbReference>
<evidence type="ECO:0000256" key="7">
    <source>
        <dbReference type="ARBA" id="ARBA00022741"/>
    </source>
</evidence>
<protein>
    <recommendedName>
        <fullName evidence="4">diphosphomevalonate decarboxylase</fullName>
        <ecNumber evidence="4">4.1.1.33</ecNumber>
    </recommendedName>
</protein>
<feature type="transmembrane region" description="Helical" evidence="18">
    <location>
        <begin position="519"/>
        <end position="542"/>
    </location>
</feature>
<dbReference type="GO" id="GO:0005829">
    <property type="term" value="C:cytosol"/>
    <property type="evidence" value="ECO:0007669"/>
    <property type="project" value="InterPro"/>
</dbReference>
<dbReference type="FunFam" id="3.30.70.890:FF:000005">
    <property type="entry name" value="Diphosphomevalonate decarboxylase"/>
    <property type="match status" value="1"/>
</dbReference>
<keyword evidence="5" id="KW-0444">Lipid biosynthesis</keyword>
<keyword evidence="14" id="KW-1207">Sterol metabolism</keyword>
<feature type="domain" description="Protein root UVB sensitive/RUS" evidence="19">
    <location>
        <begin position="961"/>
        <end position="1195"/>
    </location>
</feature>
<keyword evidence="11" id="KW-0756">Sterol biosynthesis</keyword>
<dbReference type="GO" id="GO:0022857">
    <property type="term" value="F:transmembrane transporter activity"/>
    <property type="evidence" value="ECO:0007669"/>
    <property type="project" value="InterPro"/>
</dbReference>
<evidence type="ECO:0000256" key="6">
    <source>
        <dbReference type="ARBA" id="ARBA00022692"/>
    </source>
</evidence>
<keyword evidence="8" id="KW-0067">ATP-binding</keyword>
<dbReference type="SUPFAM" id="SSF55060">
    <property type="entry name" value="GHMP Kinase, C-terminal domain"/>
    <property type="match status" value="1"/>
</dbReference>
<keyword evidence="7" id="KW-0547">Nucleotide-binding</keyword>
<comment type="subcellular location">
    <subcellularLocation>
        <location evidence="1">Membrane</location>
        <topology evidence="1">Multi-pass membrane protein</topology>
    </subcellularLocation>
</comment>
<keyword evidence="13 18" id="KW-0472">Membrane</keyword>
<dbReference type="InterPro" id="IPR036554">
    <property type="entry name" value="GHMP_kinase_C_sf"/>
</dbReference>
<evidence type="ECO:0000256" key="17">
    <source>
        <dbReference type="ARBA" id="ARBA00048416"/>
    </source>
</evidence>
<dbReference type="Gene3D" id="3.30.230.10">
    <property type="match status" value="1"/>
</dbReference>
<feature type="transmembrane region" description="Helical" evidence="18">
    <location>
        <begin position="476"/>
        <end position="499"/>
    </location>
</feature>
<dbReference type="InterPro" id="IPR020568">
    <property type="entry name" value="Ribosomal_Su5_D2-typ_SF"/>
</dbReference>
<dbReference type="Pfam" id="PF18376">
    <property type="entry name" value="MDD_C"/>
    <property type="match status" value="1"/>
</dbReference>
<evidence type="ECO:0000256" key="15">
    <source>
        <dbReference type="ARBA" id="ARBA00023221"/>
    </source>
</evidence>
<dbReference type="InterPro" id="IPR041431">
    <property type="entry name" value="Mvd1_C"/>
</dbReference>
<evidence type="ECO:0000256" key="18">
    <source>
        <dbReference type="SAM" id="Phobius"/>
    </source>
</evidence>
<evidence type="ECO:0000256" key="1">
    <source>
        <dbReference type="ARBA" id="ARBA00004141"/>
    </source>
</evidence>
<comment type="catalytic activity">
    <reaction evidence="17">
        <text>(R)-5-diphosphomevalonate + ATP = isopentenyl diphosphate + ADP + phosphate + CO2</text>
        <dbReference type="Rhea" id="RHEA:23732"/>
        <dbReference type="ChEBI" id="CHEBI:16526"/>
        <dbReference type="ChEBI" id="CHEBI:30616"/>
        <dbReference type="ChEBI" id="CHEBI:43474"/>
        <dbReference type="ChEBI" id="CHEBI:57557"/>
        <dbReference type="ChEBI" id="CHEBI:128769"/>
        <dbReference type="ChEBI" id="CHEBI:456216"/>
        <dbReference type="EC" id="4.1.1.33"/>
    </reaction>
    <physiologicalReaction direction="left-to-right" evidence="17">
        <dbReference type="Rhea" id="RHEA:23733"/>
    </physiologicalReaction>
</comment>
<comment type="pathway">
    <text evidence="2">Isoprenoid biosynthesis; isopentenyl diphosphate biosynthesis via mevalonate pathway; isopentenyl diphosphate from (R)-mevalonate: step 3/3.</text>
</comment>
<evidence type="ECO:0000256" key="16">
    <source>
        <dbReference type="ARBA" id="ARBA00023239"/>
    </source>
</evidence>
<evidence type="ECO:0000313" key="22">
    <source>
        <dbReference type="EMBL" id="CRK38097.1"/>
    </source>
</evidence>
<proteinExistence type="inferred from homology"/>
<feature type="transmembrane region" description="Helical" evidence="18">
    <location>
        <begin position="444"/>
        <end position="464"/>
    </location>
</feature>
<evidence type="ECO:0000256" key="8">
    <source>
        <dbReference type="ARBA" id="ARBA00022840"/>
    </source>
</evidence>
<feature type="transmembrane region" description="Helical" evidence="18">
    <location>
        <begin position="734"/>
        <end position="756"/>
    </location>
</feature>
<evidence type="ECO:0000256" key="14">
    <source>
        <dbReference type="ARBA" id="ARBA00023166"/>
    </source>
</evidence>
<organism evidence="22 23">
    <name type="scientific">Verticillium longisporum</name>
    <name type="common">Verticillium dahliae var. longisporum</name>
    <dbReference type="NCBI Taxonomy" id="100787"/>
    <lineage>
        <taxon>Eukaryota</taxon>
        <taxon>Fungi</taxon>
        <taxon>Dikarya</taxon>
        <taxon>Ascomycota</taxon>
        <taxon>Pezizomycotina</taxon>
        <taxon>Sordariomycetes</taxon>
        <taxon>Hypocreomycetidae</taxon>
        <taxon>Glomerellales</taxon>
        <taxon>Plectosphaerellaceae</taxon>
        <taxon>Verticillium</taxon>
    </lineage>
</organism>
<dbReference type="Gene3D" id="1.20.1740.10">
    <property type="entry name" value="Amino acid/polyamine transporter I"/>
    <property type="match status" value="1"/>
</dbReference>
<feature type="transmembrane region" description="Helical" evidence="18">
    <location>
        <begin position="1130"/>
        <end position="1147"/>
    </location>
</feature>
<dbReference type="GO" id="GO:0004163">
    <property type="term" value="F:diphosphomevalonate decarboxylase activity"/>
    <property type="evidence" value="ECO:0007669"/>
    <property type="project" value="UniProtKB-EC"/>
</dbReference>
<dbReference type="InterPro" id="IPR029765">
    <property type="entry name" value="Mev_diP_decarb"/>
</dbReference>
<feature type="transmembrane region" description="Helical" evidence="18">
    <location>
        <begin position="588"/>
        <end position="610"/>
    </location>
</feature>
<evidence type="ECO:0000256" key="10">
    <source>
        <dbReference type="ARBA" id="ARBA00022989"/>
    </source>
</evidence>
<name>A0A0G4MV69_VERLO</name>
<dbReference type="GO" id="GO:0019287">
    <property type="term" value="P:isopentenyl diphosphate biosynthetic process, mevalonate pathway"/>
    <property type="evidence" value="ECO:0007669"/>
    <property type="project" value="InterPro"/>
</dbReference>
<feature type="transmembrane region" description="Helical" evidence="18">
    <location>
        <begin position="800"/>
        <end position="818"/>
    </location>
</feature>
<dbReference type="Pfam" id="PF13520">
    <property type="entry name" value="AA_permease_2"/>
    <property type="match status" value="1"/>
</dbReference>
<feature type="domain" description="Diphosphomevalonate decarboxylase-like N-terminal" evidence="21">
    <location>
        <begin position="13"/>
        <end position="183"/>
    </location>
</feature>
<evidence type="ECO:0000259" key="19">
    <source>
        <dbReference type="Pfam" id="PF04884"/>
    </source>
</evidence>
<keyword evidence="16" id="KW-0456">Lyase</keyword>
<dbReference type="EMBL" id="CVQI01031112">
    <property type="protein sequence ID" value="CRK38097.1"/>
    <property type="molecule type" value="Genomic_DNA"/>
</dbReference>
<dbReference type="Pfam" id="PF22700">
    <property type="entry name" value="MVD-like_N"/>
    <property type="match status" value="1"/>
</dbReference>
<dbReference type="Proteomes" id="UP000045706">
    <property type="component" value="Unassembled WGS sequence"/>
</dbReference>
<keyword evidence="15" id="KW-0753">Steroid metabolism</keyword>
<evidence type="ECO:0000256" key="5">
    <source>
        <dbReference type="ARBA" id="ARBA00022516"/>
    </source>
</evidence>
<evidence type="ECO:0000256" key="12">
    <source>
        <dbReference type="ARBA" id="ARBA00023098"/>
    </source>
</evidence>
<dbReference type="InterPro" id="IPR002293">
    <property type="entry name" value="AA/rel_permease1"/>
</dbReference>
<dbReference type="Gene3D" id="3.30.70.890">
    <property type="entry name" value="GHMP kinase, C-terminal domain"/>
    <property type="match status" value="1"/>
</dbReference>
<gene>
    <name evidence="22" type="ORF">BN1723_004341</name>
</gene>
<dbReference type="GO" id="GO:0016126">
    <property type="term" value="P:sterol biosynthetic process"/>
    <property type="evidence" value="ECO:0007669"/>
    <property type="project" value="UniProtKB-KW"/>
</dbReference>
<dbReference type="InterPro" id="IPR053859">
    <property type="entry name" value="MVD-like_N"/>
</dbReference>
<dbReference type="SUPFAM" id="SSF54211">
    <property type="entry name" value="Ribosomal protein S5 domain 2-like"/>
    <property type="match status" value="1"/>
</dbReference>
<feature type="transmembrane region" description="Helical" evidence="18">
    <location>
        <begin position="1153"/>
        <end position="1175"/>
    </location>
</feature>
<evidence type="ECO:0000256" key="9">
    <source>
        <dbReference type="ARBA" id="ARBA00022955"/>
    </source>
</evidence>
<evidence type="ECO:0000256" key="11">
    <source>
        <dbReference type="ARBA" id="ARBA00023011"/>
    </source>
</evidence>
<keyword evidence="12" id="KW-0443">Lipid metabolism</keyword>
<evidence type="ECO:0000313" key="23">
    <source>
        <dbReference type="Proteomes" id="UP000045706"/>
    </source>
</evidence>
<evidence type="ECO:0000256" key="13">
    <source>
        <dbReference type="ARBA" id="ARBA00023136"/>
    </source>
</evidence>
<keyword evidence="10 18" id="KW-1133">Transmembrane helix</keyword>
<feature type="transmembrane region" description="Helical" evidence="18">
    <location>
        <begin position="691"/>
        <end position="714"/>
    </location>
</feature>
<dbReference type="InterPro" id="IPR014721">
    <property type="entry name" value="Ribsml_uS5_D2-typ_fold_subgr"/>
</dbReference>
<dbReference type="FunFam" id="3.30.230.10:FF:000018">
    <property type="entry name" value="Diphosphomevalonate decarboxylase"/>
    <property type="match status" value="1"/>
</dbReference>
<keyword evidence="6 18" id="KW-0812">Transmembrane</keyword>
<dbReference type="PANTHER" id="PTHR10977:SF3">
    <property type="entry name" value="DIPHOSPHOMEVALONATE DECARBOXYLASE"/>
    <property type="match status" value="1"/>
</dbReference>
<dbReference type="EC" id="4.1.1.33" evidence="4"/>
<dbReference type="PANTHER" id="PTHR10977">
    <property type="entry name" value="DIPHOSPHOMEVALONATE DECARBOXYLASE"/>
    <property type="match status" value="1"/>
</dbReference>
<feature type="domain" description="Mvd1 C-terminal" evidence="20">
    <location>
        <begin position="198"/>
        <end position="375"/>
    </location>
</feature>
<evidence type="ECO:0000259" key="21">
    <source>
        <dbReference type="Pfam" id="PF22700"/>
    </source>
</evidence>
<reference evidence="23" key="1">
    <citation type="submission" date="2015-05" db="EMBL/GenBank/DDBJ databases">
        <authorList>
            <person name="Fogelqvist Johan"/>
        </authorList>
    </citation>
    <scope>NUCLEOTIDE SEQUENCE [LARGE SCALE GENOMIC DNA]</scope>
</reference>
<accession>A0A0G4MV69</accession>
<feature type="transmembrane region" description="Helical" evidence="18">
    <location>
        <begin position="830"/>
        <end position="848"/>
    </location>
</feature>
<evidence type="ECO:0000256" key="4">
    <source>
        <dbReference type="ARBA" id="ARBA00012296"/>
    </source>
</evidence>
<dbReference type="InterPro" id="IPR054549">
    <property type="entry name" value="UVB_sens_RUS_dom"/>
</dbReference>